<organism evidence="3 4">
    <name type="scientific">Entomospira entomophila</name>
    <dbReference type="NCBI Taxonomy" id="2719988"/>
    <lineage>
        <taxon>Bacteria</taxon>
        <taxon>Pseudomonadati</taxon>
        <taxon>Spirochaetota</taxon>
        <taxon>Spirochaetia</taxon>
        <taxon>Spirochaetales</taxon>
        <taxon>Spirochaetaceae</taxon>
        <taxon>Entomospira</taxon>
    </lineage>
</organism>
<keyword evidence="1" id="KW-0808">Transferase</keyword>
<dbReference type="SUPFAM" id="SSF53448">
    <property type="entry name" value="Nucleotide-diphospho-sugar transferases"/>
    <property type="match status" value="1"/>
</dbReference>
<dbReference type="CDD" id="cd02516">
    <property type="entry name" value="CDP-ME_synthetase"/>
    <property type="match status" value="1"/>
</dbReference>
<keyword evidence="2 3" id="KW-0548">Nucleotidyltransferase</keyword>
<proteinExistence type="predicted"/>
<reference evidence="3 4" key="1">
    <citation type="submission" date="2020-03" db="EMBL/GenBank/DDBJ databases">
        <title>Spirochaetal bacteria isolated from arthropods constitute a novel genus Entomospira genus novum within the order Spirochaetales.</title>
        <authorList>
            <person name="Grana-Miraglia L."/>
            <person name="Sikutova S."/>
            <person name="Fingerle V."/>
            <person name="Sing A."/>
            <person name="Castillo-Ramirez S."/>
            <person name="Margos G."/>
            <person name="Rudolf I."/>
        </authorList>
    </citation>
    <scope>NUCLEOTIDE SEQUENCE [LARGE SCALE GENOMIC DNA]</scope>
    <source>
        <strain evidence="3 4">BR193</strain>
    </source>
</reference>
<evidence type="ECO:0000313" key="4">
    <source>
        <dbReference type="Proteomes" id="UP000711995"/>
    </source>
</evidence>
<dbReference type="InterPro" id="IPR034683">
    <property type="entry name" value="IspD/TarI"/>
</dbReference>
<evidence type="ECO:0000256" key="2">
    <source>
        <dbReference type="ARBA" id="ARBA00022695"/>
    </source>
</evidence>
<evidence type="ECO:0000256" key="1">
    <source>
        <dbReference type="ARBA" id="ARBA00022679"/>
    </source>
</evidence>
<comment type="caution">
    <text evidence="3">The sequence shown here is derived from an EMBL/GenBank/DDBJ whole genome shotgun (WGS) entry which is preliminary data.</text>
</comment>
<accession>A0A968G7S4</accession>
<gene>
    <name evidence="3" type="ORF">HCT14_01325</name>
</gene>
<dbReference type="PANTHER" id="PTHR32125">
    <property type="entry name" value="2-C-METHYL-D-ERYTHRITOL 4-PHOSPHATE CYTIDYLYLTRANSFERASE, CHLOROPLASTIC"/>
    <property type="match status" value="1"/>
</dbReference>
<dbReference type="InterPro" id="IPR050088">
    <property type="entry name" value="IspD/TarI_cytidylyltransf_bact"/>
</dbReference>
<dbReference type="AlphaFoldDB" id="A0A968G7S4"/>
<dbReference type="InterPro" id="IPR029044">
    <property type="entry name" value="Nucleotide-diphossugar_trans"/>
</dbReference>
<protein>
    <submittedName>
        <fullName evidence="3">2-C-methyl-D-erythritol 4-phosphate cytidylyltransferase</fullName>
    </submittedName>
</protein>
<keyword evidence="4" id="KW-1185">Reference proteome</keyword>
<dbReference type="Pfam" id="PF01128">
    <property type="entry name" value="IspD"/>
    <property type="match status" value="1"/>
</dbReference>
<dbReference type="PANTHER" id="PTHR32125:SF4">
    <property type="entry name" value="2-C-METHYL-D-ERYTHRITOL 4-PHOSPHATE CYTIDYLYLTRANSFERASE, CHLOROPLASTIC"/>
    <property type="match status" value="1"/>
</dbReference>
<evidence type="ECO:0000313" key="3">
    <source>
        <dbReference type="EMBL" id="NIZ40160.1"/>
    </source>
</evidence>
<dbReference type="PROSITE" id="PS01295">
    <property type="entry name" value="ISPD"/>
    <property type="match status" value="1"/>
</dbReference>
<dbReference type="GO" id="GO:0050518">
    <property type="term" value="F:2-C-methyl-D-erythritol 4-phosphate cytidylyltransferase activity"/>
    <property type="evidence" value="ECO:0007669"/>
    <property type="project" value="TreeGrafter"/>
</dbReference>
<dbReference type="GO" id="GO:0008299">
    <property type="term" value="P:isoprenoid biosynthetic process"/>
    <property type="evidence" value="ECO:0007669"/>
    <property type="project" value="InterPro"/>
</dbReference>
<dbReference type="InterPro" id="IPR018294">
    <property type="entry name" value="ISPD_synthase_CS"/>
</dbReference>
<dbReference type="EMBL" id="JAATLJ010000001">
    <property type="protein sequence ID" value="NIZ40160.1"/>
    <property type="molecule type" value="Genomic_DNA"/>
</dbReference>
<dbReference type="Gene3D" id="3.90.550.10">
    <property type="entry name" value="Spore Coat Polysaccharide Biosynthesis Protein SpsA, Chain A"/>
    <property type="match status" value="1"/>
</dbReference>
<sequence length="220" mass="24639">MRSKKTVFILLAGGNSSRMGGTLKKEIAPLSDGVSALERIVSVVNTIPEIDHLQAVYHADYHDETKRAIQQFTRSSSLSPAGGTRQESVAIALNALSEINPFYVLIHDGARPWVDADLILRIMHQLVHHDAVVPVIPVTDSLKRVNQQGMIIEECRREEYALAQTPQAFRFEKIWDVHQRGKHFVCTDDVSLYSMVLGEHAITVEGDVRNKKITYQGDIL</sequence>
<name>A0A968G7S4_9SPIO</name>
<dbReference type="Proteomes" id="UP000711995">
    <property type="component" value="Unassembled WGS sequence"/>
</dbReference>
<dbReference type="RefSeq" id="WP_167699768.1">
    <property type="nucleotide sequence ID" value="NZ_CP118174.1"/>
</dbReference>